<organism evidence="13 14">
    <name type="scientific">Rhodotorula paludigena</name>
    <dbReference type="NCBI Taxonomy" id="86838"/>
    <lineage>
        <taxon>Eukaryota</taxon>
        <taxon>Fungi</taxon>
        <taxon>Dikarya</taxon>
        <taxon>Basidiomycota</taxon>
        <taxon>Pucciniomycotina</taxon>
        <taxon>Microbotryomycetes</taxon>
        <taxon>Sporidiobolales</taxon>
        <taxon>Sporidiobolaceae</taxon>
        <taxon>Rhodotorula</taxon>
    </lineage>
</organism>
<dbReference type="SUPFAM" id="SSF55920">
    <property type="entry name" value="Creatinase/aminopeptidase"/>
    <property type="match status" value="1"/>
</dbReference>
<feature type="compositionally biased region" description="Low complexity" evidence="11">
    <location>
        <begin position="467"/>
        <end position="476"/>
    </location>
</feature>
<feature type="binding site" evidence="8">
    <location>
        <position position="287"/>
    </location>
    <ligand>
        <name>Zn(2+)</name>
        <dbReference type="ChEBI" id="CHEBI:29105"/>
        <label>3</label>
    </ligand>
</feature>
<gene>
    <name evidence="13" type="ORF">Rhopal_001295-T1</name>
</gene>
<feature type="binding site" evidence="8">
    <location>
        <position position="415"/>
    </location>
    <ligand>
        <name>Zn(2+)</name>
        <dbReference type="ChEBI" id="CHEBI:29105"/>
        <label>4</label>
        <note>catalytic</note>
    </ligand>
</feature>
<keyword evidence="14" id="KW-1185">Reference proteome</keyword>
<accession>A0AAV5GF12</accession>
<protein>
    <recommendedName>
        <fullName evidence="10">Methionine aminopeptidase</fullName>
        <ecNumber evidence="10">3.4.11.18</ecNumber>
    </recommendedName>
</protein>
<feature type="binding site" evidence="8">
    <location>
        <position position="384"/>
    </location>
    <ligand>
        <name>Zn(2+)</name>
        <dbReference type="ChEBI" id="CHEBI:29105"/>
        <label>4</label>
        <note>catalytic</note>
    </ligand>
</feature>
<dbReference type="PRINTS" id="PR00599">
    <property type="entry name" value="MAPEPTIDASE"/>
</dbReference>
<dbReference type="PANTHER" id="PTHR43330:SF7">
    <property type="entry name" value="METHIONINE AMINOPEPTIDASE 1"/>
    <property type="match status" value="1"/>
</dbReference>
<dbReference type="InterPro" id="IPR000994">
    <property type="entry name" value="Pept_M24"/>
</dbReference>
<comment type="function">
    <text evidence="8 10">Cotranslationally removes the N-terminal methionine from nascent proteins. The N-terminal methionine is often cleaved when the second residue in the primary sequence is small and uncharged (Met-Ala-, Cys, Gly, Pro, Ser, Thr, or Val).</text>
</comment>
<evidence type="ECO:0000313" key="14">
    <source>
        <dbReference type="Proteomes" id="UP001342314"/>
    </source>
</evidence>
<dbReference type="Gene3D" id="3.90.230.10">
    <property type="entry name" value="Creatinase/methionine aminopeptidase superfamily"/>
    <property type="match status" value="1"/>
</dbReference>
<evidence type="ECO:0000256" key="3">
    <source>
        <dbReference type="ARBA" id="ARBA00022670"/>
    </source>
</evidence>
<keyword evidence="2 8" id="KW-0963">Cytoplasm</keyword>
<feature type="binding site" evidence="8">
    <location>
        <position position="287"/>
    </location>
    <ligand>
        <name>Zn(2+)</name>
        <dbReference type="ChEBI" id="CHEBI:29105"/>
        <label>4</label>
        <note>catalytic</note>
    </ligand>
</feature>
<feature type="binding site" evidence="8">
    <location>
        <position position="351"/>
    </location>
    <ligand>
        <name>Zn(2+)</name>
        <dbReference type="ChEBI" id="CHEBI:29105"/>
        <label>4</label>
        <note>catalytic</note>
    </ligand>
</feature>
<dbReference type="InterPro" id="IPR031615">
    <property type="entry name" value="Zfn-C6H2"/>
</dbReference>
<dbReference type="AlphaFoldDB" id="A0AAV5GF12"/>
<evidence type="ECO:0000256" key="4">
    <source>
        <dbReference type="ARBA" id="ARBA00022723"/>
    </source>
</evidence>
<evidence type="ECO:0000256" key="1">
    <source>
        <dbReference type="ARBA" id="ARBA00022438"/>
    </source>
</evidence>
<feature type="binding site" evidence="8">
    <location>
        <position position="276"/>
    </location>
    <ligand>
        <name>Zn(2+)</name>
        <dbReference type="ChEBI" id="CHEBI:29105"/>
        <label>3</label>
    </ligand>
</feature>
<evidence type="ECO:0000256" key="5">
    <source>
        <dbReference type="ARBA" id="ARBA00022771"/>
    </source>
</evidence>
<dbReference type="HAMAP" id="MF_01974">
    <property type="entry name" value="MetAP_1"/>
    <property type="match status" value="1"/>
</dbReference>
<comment type="cofactor">
    <cofactor evidence="10">
        <name>Co(2+)</name>
        <dbReference type="ChEBI" id="CHEBI:48828"/>
    </cofactor>
    <cofactor evidence="10">
        <name>Zn(2+)</name>
        <dbReference type="ChEBI" id="CHEBI:29105"/>
    </cofactor>
    <cofactor evidence="10">
        <name>Mn(2+)</name>
        <dbReference type="ChEBI" id="CHEBI:29035"/>
    </cofactor>
    <cofactor evidence="10">
        <name>Fe(2+)</name>
        <dbReference type="ChEBI" id="CHEBI:29033"/>
    </cofactor>
    <text evidence="10">Binds 2 divalent metal cations per subunit. Has a high-affinity and a low affinity metal-binding site. The true nature of the physiological cofactor is under debate. The enzyme is active with cobalt, zinc, manganese or divalent iron ions.</text>
</comment>
<dbReference type="CDD" id="cd01086">
    <property type="entry name" value="MetAP1"/>
    <property type="match status" value="1"/>
</dbReference>
<dbReference type="InterPro" id="IPR002467">
    <property type="entry name" value="Pept_M24A_MAP1"/>
</dbReference>
<dbReference type="Proteomes" id="UP001342314">
    <property type="component" value="Unassembled WGS sequence"/>
</dbReference>
<dbReference type="PROSITE" id="PS52013">
    <property type="entry name" value="ZF_C6H2"/>
    <property type="match status" value="1"/>
</dbReference>
<dbReference type="GO" id="GO:0004239">
    <property type="term" value="F:initiator methionyl aminopeptidase activity"/>
    <property type="evidence" value="ECO:0007669"/>
    <property type="project" value="UniProtKB-UniRule"/>
</dbReference>
<dbReference type="NCBIfam" id="TIGR00500">
    <property type="entry name" value="met_pdase_I"/>
    <property type="match status" value="1"/>
</dbReference>
<sequence length="495" mass="53269">MSSSNGATNGTSAAAAPAEKGAAGATTPRMCANGCGKKAGTLECPKCKDLGRGPSFFCSQMCFASKYPLHVKKMHAPAPKEEYKYDFPEGTVDGFIEEKRHKGFVYTGKLRAVMPVEPVPKRTLPDHIQRPDYATEGELIASAQQRWSAVWGGRILGKAEEVGRTIAYGLRDLRNIANMDERQGRILNPEQIEAMRKVCRYGREVLDIAAAAIRPGITTLEIDAIVHEECIKRDSYPSPLGYHLFPRSVCTSINEVICHGIPDARPLEDGDIINLDVSLFHGGFHSDLNATYPVGSSVPQVNLDLIACARECLDEAIRMCKPGVPYQNLGGRIEEIAKARGFSTNKTYCGHGVNQLFHCRPNVPHYAGNRATGSMRPGQTFTIEPMICVGEQKETHWPDNWTAVTRDGKASAQFEETLLITETGVEVLTAAPGWVLPGKESEAAPGGSGDGTGAAKKKNKKKKKKTAGAAAGAATAEGEKGEGEQDAAEGDAEEA</sequence>
<keyword evidence="4 8" id="KW-0479">Metal-binding</keyword>
<dbReference type="Pfam" id="PF00557">
    <property type="entry name" value="Peptidase_M24"/>
    <property type="match status" value="1"/>
</dbReference>
<evidence type="ECO:0000256" key="11">
    <source>
        <dbReference type="SAM" id="MobiDB-lite"/>
    </source>
</evidence>
<feature type="domain" description="C6H2-type" evidence="12">
    <location>
        <begin position="28"/>
        <end position="82"/>
    </location>
</feature>
<reference evidence="13 14" key="1">
    <citation type="submission" date="2021-12" db="EMBL/GenBank/DDBJ databases">
        <title>High titer production of polyol ester of fatty acids by Rhodotorula paludigena BS15 towards product separation-free biomass refinery.</title>
        <authorList>
            <person name="Mano J."/>
            <person name="Ono H."/>
            <person name="Tanaka T."/>
            <person name="Naito K."/>
            <person name="Sushida H."/>
            <person name="Ike M."/>
            <person name="Tokuyasu K."/>
            <person name="Kitaoka M."/>
        </authorList>
    </citation>
    <scope>NUCLEOTIDE SEQUENCE [LARGE SCALE GENOMIC DNA]</scope>
    <source>
        <strain evidence="13 14">BS15</strain>
    </source>
</reference>
<comment type="subunit">
    <text evidence="8">Associates with the 60S ribosomal subunit of the 80S translational complex.</text>
</comment>
<evidence type="ECO:0000256" key="10">
    <source>
        <dbReference type="RuleBase" id="RU003653"/>
    </source>
</evidence>
<keyword evidence="5 9" id="KW-0863">Zinc-finger</keyword>
<feature type="binding site" evidence="8">
    <location>
        <position position="415"/>
    </location>
    <ligand>
        <name>Zn(2+)</name>
        <dbReference type="ChEBI" id="CHEBI:29105"/>
        <label>3</label>
    </ligand>
</feature>
<dbReference type="GO" id="GO:0006508">
    <property type="term" value="P:proteolysis"/>
    <property type="evidence" value="ECO:0007669"/>
    <property type="project" value="UniProtKB-KW"/>
</dbReference>
<evidence type="ECO:0000256" key="9">
    <source>
        <dbReference type="PROSITE-ProRule" id="PRU01357"/>
    </source>
</evidence>
<comment type="caution">
    <text evidence="13">The sequence shown here is derived from an EMBL/GenBank/DDBJ whole genome shotgun (WGS) entry which is preliminary data.</text>
</comment>
<keyword evidence="3 8" id="KW-0645">Protease</keyword>
<dbReference type="PROSITE" id="PS00680">
    <property type="entry name" value="MAP_1"/>
    <property type="match status" value="1"/>
</dbReference>
<feature type="region of interest" description="Disordered" evidence="11">
    <location>
        <begin position="1"/>
        <end position="26"/>
    </location>
</feature>
<evidence type="ECO:0000256" key="8">
    <source>
        <dbReference type="HAMAP-Rule" id="MF_03174"/>
    </source>
</evidence>
<dbReference type="Pfam" id="PF15801">
    <property type="entry name" value="zf-C6H2"/>
    <property type="match status" value="1"/>
</dbReference>
<comment type="subcellular location">
    <subcellularLocation>
        <location evidence="8">Cytoplasm</location>
    </subcellularLocation>
</comment>
<dbReference type="GO" id="GO:0070006">
    <property type="term" value="F:metalloaminopeptidase activity"/>
    <property type="evidence" value="ECO:0007669"/>
    <property type="project" value="UniProtKB-UniRule"/>
</dbReference>
<evidence type="ECO:0000256" key="7">
    <source>
        <dbReference type="ARBA" id="ARBA00022833"/>
    </source>
</evidence>
<evidence type="ECO:0000313" key="13">
    <source>
        <dbReference type="EMBL" id="GJN88330.1"/>
    </source>
</evidence>
<name>A0AAV5GF12_9BASI</name>
<feature type="binding site" evidence="8">
    <location>
        <position position="358"/>
    </location>
    <ligand>
        <name>a protein</name>
        <dbReference type="ChEBI" id="CHEBI:16541"/>
    </ligand>
    <ligandPart>
        <name>N-terminal L-methionine residue</name>
        <dbReference type="ChEBI" id="CHEBI:64731"/>
    </ligandPart>
</feature>
<feature type="binding site" evidence="8">
    <location>
        <position position="259"/>
    </location>
    <ligand>
        <name>a protein</name>
        <dbReference type="ChEBI" id="CHEBI:16541"/>
    </ligand>
    <ligandPart>
        <name>N-terminal L-methionine residue</name>
        <dbReference type="ChEBI" id="CHEBI:64731"/>
    </ligandPart>
</feature>
<dbReference type="EC" id="3.4.11.18" evidence="10"/>
<comment type="catalytic activity">
    <reaction evidence="8 10">
        <text>Release of N-terminal amino acids, preferentially methionine, from peptides and arylamides.</text>
        <dbReference type="EC" id="3.4.11.18"/>
    </reaction>
</comment>
<feature type="compositionally biased region" description="Basic residues" evidence="11">
    <location>
        <begin position="455"/>
        <end position="466"/>
    </location>
</feature>
<proteinExistence type="inferred from homology"/>
<comment type="similarity">
    <text evidence="8 9">Belongs to the peptidase M24A family. Methionine aminopeptidase type 1 subfamily.</text>
</comment>
<dbReference type="InterPro" id="IPR001714">
    <property type="entry name" value="Pept_M24_MAP"/>
</dbReference>
<feature type="region of interest" description="Disordered" evidence="11">
    <location>
        <begin position="437"/>
        <end position="495"/>
    </location>
</feature>
<keyword evidence="7" id="KW-0862">Zinc</keyword>
<keyword evidence="6 8" id="KW-0378">Hydrolase</keyword>
<comment type="cofactor">
    <cofactor evidence="8">
        <name>Zn(2+)</name>
        <dbReference type="ChEBI" id="CHEBI:29105"/>
    </cofactor>
    <cofactor evidence="8">
        <name>Co(2+)</name>
        <dbReference type="ChEBI" id="CHEBI:48828"/>
    </cofactor>
    <cofactor evidence="8">
        <name>Mn(2+)</name>
        <dbReference type="ChEBI" id="CHEBI:29035"/>
    </cofactor>
    <cofactor evidence="8">
        <name>Fe(2+)</name>
        <dbReference type="ChEBI" id="CHEBI:29033"/>
    </cofactor>
    <text evidence="8">Binds 2 divalent metal cations per subunit. Has a high-affinity and a low affinity metal-binding site. The true nature of the physiological cofactor is under debate. The enzyme is active with zinc, cobalt, manganese or divalent iron ions. Has high activity with zinc; zinc cofactor is transferred into the active site region by the ZNG1 zinc chaperone.</text>
</comment>
<evidence type="ECO:0000256" key="6">
    <source>
        <dbReference type="ARBA" id="ARBA00022801"/>
    </source>
</evidence>
<dbReference type="PANTHER" id="PTHR43330">
    <property type="entry name" value="METHIONINE AMINOPEPTIDASE"/>
    <property type="match status" value="1"/>
</dbReference>
<evidence type="ECO:0000256" key="2">
    <source>
        <dbReference type="ARBA" id="ARBA00022490"/>
    </source>
</evidence>
<dbReference type="InterPro" id="IPR036005">
    <property type="entry name" value="Creatinase/aminopeptidase-like"/>
</dbReference>
<keyword evidence="1 8" id="KW-0031">Aminopeptidase</keyword>
<evidence type="ECO:0000259" key="12">
    <source>
        <dbReference type="PROSITE" id="PS52013"/>
    </source>
</evidence>
<dbReference type="EMBL" id="BQKY01000003">
    <property type="protein sequence ID" value="GJN88330.1"/>
    <property type="molecule type" value="Genomic_DNA"/>
</dbReference>
<dbReference type="GO" id="GO:0005829">
    <property type="term" value="C:cytosol"/>
    <property type="evidence" value="ECO:0007669"/>
    <property type="project" value="TreeGrafter"/>
</dbReference>
<dbReference type="GO" id="GO:0008270">
    <property type="term" value="F:zinc ion binding"/>
    <property type="evidence" value="ECO:0007669"/>
    <property type="project" value="UniProtKB-KW"/>
</dbReference>
<feature type="compositionally biased region" description="Acidic residues" evidence="11">
    <location>
        <begin position="484"/>
        <end position="495"/>
    </location>
</feature>